<evidence type="ECO:0000313" key="3">
    <source>
        <dbReference type="Proteomes" id="UP000219281"/>
    </source>
</evidence>
<protein>
    <submittedName>
        <fullName evidence="2">Glycerophosphoryl diester phosphodiesterase</fullName>
    </submittedName>
</protein>
<dbReference type="GO" id="GO:0006629">
    <property type="term" value="P:lipid metabolic process"/>
    <property type="evidence" value="ECO:0007669"/>
    <property type="project" value="InterPro"/>
</dbReference>
<dbReference type="PANTHER" id="PTHR46211:SF1">
    <property type="entry name" value="GLYCEROPHOSPHODIESTER PHOSPHODIESTERASE, CYTOPLASMIC"/>
    <property type="match status" value="1"/>
</dbReference>
<gene>
    <name evidence="2" type="ORF">SAMN06297358_3680</name>
</gene>
<accession>A0A286ADI7</accession>
<keyword evidence="3" id="KW-1185">Reference proteome</keyword>
<sequence>MYIASGLTNNKKQHTMNKRFFVAILAMMITGTALAQKQFKSWNKNVVIAHRGAFKTQNLPENSIASLKEAIKIGCFGSEFDVQFTKDNIVVVNHNGDFLGKDIATSTYQELVDYKKLSNGESIPTLVEYLKAGIKQKKTKLILEIKPQKTQEREEALTKSVIATVNELKATPWIEYITFSHFIGKYLIANVPNAKVSYLNGELEPAKLKEEGFYGLDYHQNVFKKNPDWIKQAKDLGLIINVWTVNAAADMDRLLEQKVDYITTNEPELLFTKIKK</sequence>
<reference evidence="3" key="1">
    <citation type="submission" date="2017-09" db="EMBL/GenBank/DDBJ databases">
        <authorList>
            <person name="Varghese N."/>
            <person name="Submissions S."/>
        </authorList>
    </citation>
    <scope>NUCLEOTIDE SEQUENCE [LARGE SCALE GENOMIC DNA]</scope>
    <source>
        <strain evidence="3">CGMCC 1.12803</strain>
    </source>
</reference>
<dbReference type="GO" id="GO:0008081">
    <property type="term" value="F:phosphoric diester hydrolase activity"/>
    <property type="evidence" value="ECO:0007669"/>
    <property type="project" value="InterPro"/>
</dbReference>
<dbReference type="AlphaFoldDB" id="A0A286ADI7"/>
<dbReference type="InterPro" id="IPR017946">
    <property type="entry name" value="PLC-like_Pdiesterase_TIM-brl"/>
</dbReference>
<evidence type="ECO:0000259" key="1">
    <source>
        <dbReference type="PROSITE" id="PS51704"/>
    </source>
</evidence>
<dbReference type="Pfam" id="PF03009">
    <property type="entry name" value="GDPD"/>
    <property type="match status" value="1"/>
</dbReference>
<dbReference type="Proteomes" id="UP000219281">
    <property type="component" value="Unassembled WGS sequence"/>
</dbReference>
<dbReference type="PROSITE" id="PS51704">
    <property type="entry name" value="GP_PDE"/>
    <property type="match status" value="1"/>
</dbReference>
<proteinExistence type="predicted"/>
<dbReference type="EMBL" id="OCMT01000004">
    <property type="protein sequence ID" value="SOD19972.1"/>
    <property type="molecule type" value="Genomic_DNA"/>
</dbReference>
<dbReference type="SUPFAM" id="SSF51695">
    <property type="entry name" value="PLC-like phosphodiesterases"/>
    <property type="match status" value="1"/>
</dbReference>
<dbReference type="PANTHER" id="PTHR46211">
    <property type="entry name" value="GLYCEROPHOSPHORYL DIESTER PHOSPHODIESTERASE"/>
    <property type="match status" value="1"/>
</dbReference>
<dbReference type="Gene3D" id="3.20.20.190">
    <property type="entry name" value="Phosphatidylinositol (PI) phosphodiesterase"/>
    <property type="match status" value="1"/>
</dbReference>
<organism evidence="2 3">
    <name type="scientific">Pedobacter xixiisoli</name>
    <dbReference type="NCBI Taxonomy" id="1476464"/>
    <lineage>
        <taxon>Bacteria</taxon>
        <taxon>Pseudomonadati</taxon>
        <taxon>Bacteroidota</taxon>
        <taxon>Sphingobacteriia</taxon>
        <taxon>Sphingobacteriales</taxon>
        <taxon>Sphingobacteriaceae</taxon>
        <taxon>Pedobacter</taxon>
    </lineage>
</organism>
<dbReference type="InterPro" id="IPR030395">
    <property type="entry name" value="GP_PDE_dom"/>
</dbReference>
<name>A0A286ADI7_9SPHI</name>
<evidence type="ECO:0000313" key="2">
    <source>
        <dbReference type="EMBL" id="SOD19972.1"/>
    </source>
</evidence>
<feature type="domain" description="GP-PDE" evidence="1">
    <location>
        <begin position="45"/>
        <end position="274"/>
    </location>
</feature>